<evidence type="ECO:0000313" key="3">
    <source>
        <dbReference type="EMBL" id="MXU88909.1"/>
    </source>
</evidence>
<proteinExistence type="predicted"/>
<dbReference type="EMBL" id="GIFC01006826">
    <property type="protein sequence ID" value="MXU88909.1"/>
    <property type="molecule type" value="Transcribed_RNA"/>
</dbReference>
<accession>A0A6B0U8M9</accession>
<feature type="transmembrane region" description="Helical" evidence="1">
    <location>
        <begin position="59"/>
        <end position="81"/>
    </location>
</feature>
<reference evidence="3" key="1">
    <citation type="submission" date="2019-12" db="EMBL/GenBank/DDBJ databases">
        <title>An insight into the sialome of adult female Ixodes ricinus ticks feeding for 6 days.</title>
        <authorList>
            <person name="Perner J."/>
            <person name="Ribeiro J.M.C."/>
        </authorList>
    </citation>
    <scope>NUCLEOTIDE SEQUENCE</scope>
    <source>
        <strain evidence="3">Semi-engorged</strain>
        <tissue evidence="3">Salivary glands</tissue>
    </source>
</reference>
<feature type="signal peptide" evidence="2">
    <location>
        <begin position="1"/>
        <end position="24"/>
    </location>
</feature>
<evidence type="ECO:0000256" key="2">
    <source>
        <dbReference type="SAM" id="SignalP"/>
    </source>
</evidence>
<name>A0A6B0U8M9_IXORI</name>
<dbReference type="AlphaFoldDB" id="A0A6B0U8M9"/>
<sequence length="104" mass="11371">MRYPRWPSCLAVLELVVVPADLRCDPVWPRSSSSQFGGYASACIAQGVEVPEHRVPHAVLYWLPVLVVVPALKPLGLLLVLQRKRSSILHPQGQVGHEGRGSTA</sequence>
<keyword evidence="1" id="KW-0472">Membrane</keyword>
<feature type="chain" id="PRO_5025445310" description="Secreted protein" evidence="2">
    <location>
        <begin position="25"/>
        <end position="104"/>
    </location>
</feature>
<keyword evidence="2" id="KW-0732">Signal</keyword>
<organism evidence="3">
    <name type="scientific">Ixodes ricinus</name>
    <name type="common">Common tick</name>
    <name type="synonym">Acarus ricinus</name>
    <dbReference type="NCBI Taxonomy" id="34613"/>
    <lineage>
        <taxon>Eukaryota</taxon>
        <taxon>Metazoa</taxon>
        <taxon>Ecdysozoa</taxon>
        <taxon>Arthropoda</taxon>
        <taxon>Chelicerata</taxon>
        <taxon>Arachnida</taxon>
        <taxon>Acari</taxon>
        <taxon>Parasitiformes</taxon>
        <taxon>Ixodida</taxon>
        <taxon>Ixodoidea</taxon>
        <taxon>Ixodidae</taxon>
        <taxon>Ixodinae</taxon>
        <taxon>Ixodes</taxon>
    </lineage>
</organism>
<keyword evidence="1" id="KW-0812">Transmembrane</keyword>
<protein>
    <recommendedName>
        <fullName evidence="4">Secreted protein</fullName>
    </recommendedName>
</protein>
<keyword evidence="1" id="KW-1133">Transmembrane helix</keyword>
<evidence type="ECO:0000256" key="1">
    <source>
        <dbReference type="SAM" id="Phobius"/>
    </source>
</evidence>
<evidence type="ECO:0008006" key="4">
    <source>
        <dbReference type="Google" id="ProtNLM"/>
    </source>
</evidence>